<dbReference type="Pfam" id="PF00002">
    <property type="entry name" value="7tm_2"/>
    <property type="match status" value="1"/>
</dbReference>
<feature type="transmembrane region" description="Helical" evidence="13">
    <location>
        <begin position="136"/>
        <end position="162"/>
    </location>
</feature>
<dbReference type="PRINTS" id="PR01355">
    <property type="entry name" value="GLUCAGNLIKER"/>
</dbReference>
<dbReference type="InterPro" id="IPR003292">
    <property type="entry name" value="GPCR_2_GLP1_rcpt"/>
</dbReference>
<evidence type="ECO:0000256" key="9">
    <source>
        <dbReference type="ARBA" id="ARBA00023157"/>
    </source>
</evidence>
<evidence type="ECO:0000256" key="3">
    <source>
        <dbReference type="ARBA" id="ARBA00022475"/>
    </source>
</evidence>
<dbReference type="SMART" id="SM00008">
    <property type="entry name" value="HormR"/>
    <property type="match status" value="1"/>
</dbReference>
<evidence type="ECO:0000256" key="11">
    <source>
        <dbReference type="ARBA" id="ARBA00023180"/>
    </source>
</evidence>
<dbReference type="Ensembl" id="ENSSPUT00000002733.1">
    <property type="protein sequence ID" value="ENSSPUP00000002582.1"/>
    <property type="gene ID" value="ENSSPUG00000001924.1"/>
</dbReference>
<reference evidence="17" key="1">
    <citation type="submission" date="2025-08" db="UniProtKB">
        <authorList>
            <consortium name="Ensembl"/>
        </authorList>
    </citation>
    <scope>IDENTIFICATION</scope>
</reference>
<keyword evidence="11" id="KW-0325">Glycoprotein</keyword>
<reference evidence="17" key="2">
    <citation type="submission" date="2025-09" db="UniProtKB">
        <authorList>
            <consortium name="Ensembl"/>
        </authorList>
    </citation>
    <scope>IDENTIFICATION</scope>
</reference>
<keyword evidence="5 14" id="KW-0732">Signal</keyword>
<dbReference type="PANTHER" id="PTHR45620:SF25">
    <property type="entry name" value="GLUCAGON-LIKE PEPTIDE 1 RECEPTOR"/>
    <property type="match status" value="1"/>
</dbReference>
<dbReference type="GO" id="GO:0005886">
    <property type="term" value="C:plasma membrane"/>
    <property type="evidence" value="ECO:0007669"/>
    <property type="project" value="UniProtKB-SubCell"/>
</dbReference>
<dbReference type="GO" id="GO:0045777">
    <property type="term" value="P:positive regulation of blood pressure"/>
    <property type="evidence" value="ECO:0007669"/>
    <property type="project" value="TreeGrafter"/>
</dbReference>
<dbReference type="GO" id="GO:0017046">
    <property type="term" value="F:peptide hormone binding"/>
    <property type="evidence" value="ECO:0007669"/>
    <property type="project" value="TreeGrafter"/>
</dbReference>
<evidence type="ECO:0000256" key="5">
    <source>
        <dbReference type="ARBA" id="ARBA00022729"/>
    </source>
</evidence>
<dbReference type="PROSITE" id="PS50261">
    <property type="entry name" value="G_PROTEIN_RECEP_F2_4"/>
    <property type="match status" value="1"/>
</dbReference>
<dbReference type="PRINTS" id="PR01353">
    <property type="entry name" value="GLUCAGNFAMLY"/>
</dbReference>
<keyword evidence="10" id="KW-0675">Receptor</keyword>
<dbReference type="InterPro" id="IPR003290">
    <property type="entry name" value="GPCR_2_GLP1/glucagon_rcpt"/>
</dbReference>
<dbReference type="Gene3D" id="1.20.1070.10">
    <property type="entry name" value="Rhodopsin 7-helix transmembrane proteins"/>
    <property type="match status" value="1"/>
</dbReference>
<evidence type="ECO:0000256" key="10">
    <source>
        <dbReference type="ARBA" id="ARBA00023170"/>
    </source>
</evidence>
<dbReference type="PROSITE" id="PS50227">
    <property type="entry name" value="G_PROTEIN_RECEP_F2_3"/>
    <property type="match status" value="1"/>
</dbReference>
<keyword evidence="4 13" id="KW-0812">Transmembrane</keyword>
<evidence type="ECO:0000256" key="13">
    <source>
        <dbReference type="SAM" id="Phobius"/>
    </source>
</evidence>
<dbReference type="FunFam" id="4.10.1240.10:FF:000013">
    <property type="entry name" value="Glucagon like peptide 1 receptor"/>
    <property type="match status" value="1"/>
</dbReference>
<evidence type="ECO:0000256" key="2">
    <source>
        <dbReference type="ARBA" id="ARBA00005314"/>
    </source>
</evidence>
<dbReference type="InterPro" id="IPR017981">
    <property type="entry name" value="GPCR_2-like_7TM"/>
</dbReference>
<name>A0A8D0L1W4_SPHPU</name>
<keyword evidence="9" id="KW-1015">Disulfide bond</keyword>
<dbReference type="InterPro" id="IPR001879">
    <property type="entry name" value="GPCR_2_extracellular_dom"/>
</dbReference>
<evidence type="ECO:0008006" key="19">
    <source>
        <dbReference type="Google" id="ProtNLM"/>
    </source>
</evidence>
<evidence type="ECO:0000313" key="17">
    <source>
        <dbReference type="Ensembl" id="ENSSPUP00000002582.1"/>
    </source>
</evidence>
<evidence type="ECO:0000256" key="8">
    <source>
        <dbReference type="ARBA" id="ARBA00023136"/>
    </source>
</evidence>
<protein>
    <recommendedName>
        <fullName evidence="19">Glucagon-like peptide 1 receptor</fullName>
    </recommendedName>
</protein>
<keyword evidence="7" id="KW-0297">G-protein coupled receptor</keyword>
<dbReference type="GO" id="GO:0004967">
    <property type="term" value="F:glucagon receptor activity"/>
    <property type="evidence" value="ECO:0007669"/>
    <property type="project" value="InterPro"/>
</dbReference>
<evidence type="ECO:0000259" key="15">
    <source>
        <dbReference type="PROSITE" id="PS50227"/>
    </source>
</evidence>
<dbReference type="GO" id="GO:0007166">
    <property type="term" value="P:cell surface receptor signaling pathway"/>
    <property type="evidence" value="ECO:0007669"/>
    <property type="project" value="InterPro"/>
</dbReference>
<sequence length="249" mass="28793">MHLINTAICTCIVLFQGAAGSITRSDVSLSSVMQKWKEYQLQCLKYLYETPPLLAEGKFCNGTFDDYACWPDGLPGTYVNVSCPWYLPWASTVLHGHVYRFCTPEGTWLLKENSTLPWRNLSECEASDRDSPEEQLLYLSVIYTTGYALSFSALVIATAILLGFRHLHCTRNYIHLNLFTSFILRAVSVFIKDSVLKWMYSTAPHEHQWEGLISYQVGEEWWFNFYVRKGHSFSWWSRCFPDNTKGFNI</sequence>
<dbReference type="PRINTS" id="PR00249">
    <property type="entry name" value="GPCRSECRETIN"/>
</dbReference>
<evidence type="ECO:0000256" key="12">
    <source>
        <dbReference type="ARBA" id="ARBA00023224"/>
    </source>
</evidence>
<feature type="chain" id="PRO_5034902912" description="Glucagon-like peptide 1 receptor" evidence="14">
    <location>
        <begin position="21"/>
        <end position="249"/>
    </location>
</feature>
<evidence type="ECO:0000256" key="4">
    <source>
        <dbReference type="ARBA" id="ARBA00022692"/>
    </source>
</evidence>
<dbReference type="PANTHER" id="PTHR45620">
    <property type="entry name" value="PDF RECEPTOR-LIKE PROTEIN-RELATED"/>
    <property type="match status" value="1"/>
</dbReference>
<comment type="subcellular location">
    <subcellularLocation>
        <location evidence="1">Cell membrane</location>
        <topology evidence="1">Multi-pass membrane protein</topology>
    </subcellularLocation>
</comment>
<keyword evidence="8 13" id="KW-0472">Membrane</keyword>
<evidence type="ECO:0000256" key="6">
    <source>
        <dbReference type="ARBA" id="ARBA00022989"/>
    </source>
</evidence>
<dbReference type="Pfam" id="PF02793">
    <property type="entry name" value="HRM"/>
    <property type="match status" value="1"/>
</dbReference>
<dbReference type="PROSITE" id="PS00649">
    <property type="entry name" value="G_PROTEIN_RECEP_F2_1"/>
    <property type="match status" value="1"/>
</dbReference>
<dbReference type="InterPro" id="IPR000832">
    <property type="entry name" value="GPCR_2_secretin-like"/>
</dbReference>
<comment type="similarity">
    <text evidence="2">Belongs to the G-protein coupled receptor 2 family.</text>
</comment>
<feature type="domain" description="G-protein coupled receptors family 2 profile 2" evidence="16">
    <location>
        <begin position="139"/>
        <end position="236"/>
    </location>
</feature>
<feature type="signal peptide" evidence="14">
    <location>
        <begin position="1"/>
        <end position="20"/>
    </location>
</feature>
<evidence type="ECO:0000256" key="7">
    <source>
        <dbReference type="ARBA" id="ARBA00023040"/>
    </source>
</evidence>
<dbReference type="SUPFAM" id="SSF111418">
    <property type="entry name" value="Hormone receptor domain"/>
    <property type="match status" value="1"/>
</dbReference>
<dbReference type="Gene3D" id="4.10.1240.10">
    <property type="entry name" value="GPCR, family 2, extracellular hormone receptor domain"/>
    <property type="match status" value="1"/>
</dbReference>
<keyword evidence="12" id="KW-0807">Transducer</keyword>
<dbReference type="AlphaFoldDB" id="A0A8D0L1W4"/>
<keyword evidence="6 13" id="KW-1133">Transmembrane helix</keyword>
<evidence type="ECO:0000259" key="16">
    <source>
        <dbReference type="PROSITE" id="PS50261"/>
    </source>
</evidence>
<dbReference type="Proteomes" id="UP000694392">
    <property type="component" value="Unplaced"/>
</dbReference>
<dbReference type="GO" id="GO:0044508">
    <property type="term" value="F:glucagon-like peptide 1 receptor activity"/>
    <property type="evidence" value="ECO:0007669"/>
    <property type="project" value="TreeGrafter"/>
</dbReference>
<proteinExistence type="inferred from homology"/>
<keyword evidence="18" id="KW-1185">Reference proteome</keyword>
<dbReference type="GO" id="GO:0007189">
    <property type="term" value="P:adenylate cyclase-activating G protein-coupled receptor signaling pathway"/>
    <property type="evidence" value="ECO:0007669"/>
    <property type="project" value="TreeGrafter"/>
</dbReference>
<dbReference type="GeneTree" id="ENSGT00940000161009"/>
<keyword evidence="3" id="KW-1003">Cell membrane</keyword>
<dbReference type="InterPro" id="IPR036445">
    <property type="entry name" value="GPCR_2_extracell_dom_sf"/>
</dbReference>
<evidence type="ECO:0000256" key="14">
    <source>
        <dbReference type="SAM" id="SignalP"/>
    </source>
</evidence>
<evidence type="ECO:0000256" key="1">
    <source>
        <dbReference type="ARBA" id="ARBA00004651"/>
    </source>
</evidence>
<organism evidence="17 18">
    <name type="scientific">Sphenodon punctatus</name>
    <name type="common">Tuatara</name>
    <name type="synonym">Hatteria punctata</name>
    <dbReference type="NCBI Taxonomy" id="8508"/>
    <lineage>
        <taxon>Eukaryota</taxon>
        <taxon>Metazoa</taxon>
        <taxon>Chordata</taxon>
        <taxon>Craniata</taxon>
        <taxon>Vertebrata</taxon>
        <taxon>Euteleostomi</taxon>
        <taxon>Lepidosauria</taxon>
        <taxon>Sphenodontia</taxon>
        <taxon>Sphenodontidae</taxon>
        <taxon>Sphenodon</taxon>
    </lineage>
</organism>
<accession>A0A8D0L1W4</accession>
<dbReference type="InterPro" id="IPR017983">
    <property type="entry name" value="GPCR_2_secretin-like_CS"/>
</dbReference>
<dbReference type="InterPro" id="IPR050332">
    <property type="entry name" value="GPCR_2"/>
</dbReference>
<feature type="domain" description="G-protein coupled receptors family 2 profile 1" evidence="15">
    <location>
        <begin position="42"/>
        <end position="128"/>
    </location>
</feature>
<evidence type="ECO:0000313" key="18">
    <source>
        <dbReference type="Proteomes" id="UP000694392"/>
    </source>
</evidence>